<evidence type="ECO:0000256" key="3">
    <source>
        <dbReference type="RuleBase" id="RU004508"/>
    </source>
</evidence>
<keyword evidence="4" id="KW-0808">Transferase</keyword>
<organism evidence="4 5">
    <name type="scientific">Dethiosulfovibrio salsuginis</name>
    <dbReference type="NCBI Taxonomy" id="561720"/>
    <lineage>
        <taxon>Bacteria</taxon>
        <taxon>Thermotogati</taxon>
        <taxon>Synergistota</taxon>
        <taxon>Synergistia</taxon>
        <taxon>Synergistales</taxon>
        <taxon>Dethiosulfovibrionaceae</taxon>
        <taxon>Dethiosulfovibrio</taxon>
    </lineage>
</organism>
<dbReference type="Gene3D" id="3.90.1150.10">
    <property type="entry name" value="Aspartate Aminotransferase, domain 1"/>
    <property type="match status" value="1"/>
</dbReference>
<dbReference type="GO" id="GO:0000271">
    <property type="term" value="P:polysaccharide biosynthetic process"/>
    <property type="evidence" value="ECO:0007669"/>
    <property type="project" value="TreeGrafter"/>
</dbReference>
<dbReference type="SUPFAM" id="SSF53383">
    <property type="entry name" value="PLP-dependent transferases"/>
    <property type="match status" value="1"/>
</dbReference>
<keyword evidence="2 3" id="KW-0663">Pyridoxal phosphate</keyword>
<dbReference type="Gene3D" id="3.40.640.10">
    <property type="entry name" value="Type I PLP-dependent aspartate aminotransferase-like (Major domain)"/>
    <property type="match status" value="1"/>
</dbReference>
<feature type="modified residue" description="N6-(pyridoxal phosphate)lysine" evidence="2">
    <location>
        <position position="192"/>
    </location>
</feature>
<dbReference type="PANTHER" id="PTHR30244:SF34">
    <property type="entry name" value="DTDP-4-AMINO-4,6-DIDEOXYGALACTOSE TRANSAMINASE"/>
    <property type="match status" value="1"/>
</dbReference>
<keyword evidence="5" id="KW-1185">Reference proteome</keyword>
<dbReference type="InterPro" id="IPR015422">
    <property type="entry name" value="PyrdxlP-dep_Trfase_small"/>
</dbReference>
<gene>
    <name evidence="4" type="ORF">SAMN06275492_10433</name>
</gene>
<evidence type="ECO:0000313" key="4">
    <source>
        <dbReference type="EMBL" id="SMG17083.1"/>
    </source>
</evidence>
<protein>
    <submittedName>
        <fullName evidence="4">Pyridoxal phosphate-dependent aminotransferase EpsN</fullName>
    </submittedName>
</protein>
<evidence type="ECO:0000313" key="5">
    <source>
        <dbReference type="Proteomes" id="UP000193355"/>
    </source>
</evidence>
<sequence>MADKERIILSPPHMSGDELKFVHQAFDSGWIAPLGPQVDHFEEETCDYIGRPKALALSSGTAALHLGLRLLGVGPGDIVLCSSLTFIASVTPVKFLGAEPYFVDSDEDTWNMSPQALNRAIEDLASQGKTAKAAIVAELYGQAPKWDELMPIFDRHDIPVLEDSAEALGADYRGKKCGNFGRYSVLSYNGNKIITTSGGGMLLMDDQESRDKAFFWATQARDQAPWYQHTEIGYNYRMSNVLAAIGRGQMLHLEERVEAKRAIYDRYREALGNLPGFKLMPETEGCRSSMWLTSLTIDPEKAGVSAMDVLKALAEENIESRPVWKPMHLQPVFEGCGYASHGEGDTVSDRLFQNGLCLPSGTAMTEEQQNRVIQTVKDTLKR</sequence>
<dbReference type="InterPro" id="IPR000653">
    <property type="entry name" value="DegT/StrS_aminotransferase"/>
</dbReference>
<dbReference type="PIRSF" id="PIRSF000390">
    <property type="entry name" value="PLP_StrS"/>
    <property type="match status" value="1"/>
</dbReference>
<dbReference type="GO" id="GO:0008483">
    <property type="term" value="F:transaminase activity"/>
    <property type="evidence" value="ECO:0007669"/>
    <property type="project" value="UniProtKB-KW"/>
</dbReference>
<dbReference type="CDD" id="cd00616">
    <property type="entry name" value="AHBA_syn"/>
    <property type="match status" value="1"/>
</dbReference>
<evidence type="ECO:0000256" key="1">
    <source>
        <dbReference type="PIRSR" id="PIRSR000390-1"/>
    </source>
</evidence>
<accession>A0A1X7IPV2</accession>
<dbReference type="InterPro" id="IPR015424">
    <property type="entry name" value="PyrdxlP-dep_Trfase"/>
</dbReference>
<name>A0A1X7IPV2_9BACT</name>
<proteinExistence type="inferred from homology"/>
<dbReference type="PANTHER" id="PTHR30244">
    <property type="entry name" value="TRANSAMINASE"/>
    <property type="match status" value="1"/>
</dbReference>
<dbReference type="OrthoDB" id="9810913at2"/>
<keyword evidence="4" id="KW-0032">Aminotransferase</keyword>
<dbReference type="GO" id="GO:0030170">
    <property type="term" value="F:pyridoxal phosphate binding"/>
    <property type="evidence" value="ECO:0007669"/>
    <property type="project" value="TreeGrafter"/>
</dbReference>
<reference evidence="5" key="1">
    <citation type="submission" date="2017-04" db="EMBL/GenBank/DDBJ databases">
        <authorList>
            <person name="Varghese N."/>
            <person name="Submissions S."/>
        </authorList>
    </citation>
    <scope>NUCLEOTIDE SEQUENCE [LARGE SCALE GENOMIC DNA]</scope>
    <source>
        <strain evidence="5">USBA 82</strain>
    </source>
</reference>
<dbReference type="InterPro" id="IPR015421">
    <property type="entry name" value="PyrdxlP-dep_Trfase_major"/>
</dbReference>
<dbReference type="STRING" id="561720.SAMN06275492_10433"/>
<evidence type="ECO:0000256" key="2">
    <source>
        <dbReference type="PIRSR" id="PIRSR000390-2"/>
    </source>
</evidence>
<dbReference type="Pfam" id="PF01041">
    <property type="entry name" value="DegT_DnrJ_EryC1"/>
    <property type="match status" value="1"/>
</dbReference>
<dbReference type="Proteomes" id="UP000193355">
    <property type="component" value="Unassembled WGS sequence"/>
</dbReference>
<dbReference type="RefSeq" id="WP_085543851.1">
    <property type="nucleotide sequence ID" value="NZ_FXBB01000004.1"/>
</dbReference>
<comment type="similarity">
    <text evidence="3">Belongs to the DegT/DnrJ/EryC1 family.</text>
</comment>
<dbReference type="AlphaFoldDB" id="A0A1X7IPV2"/>
<dbReference type="EMBL" id="FXBB01000004">
    <property type="protein sequence ID" value="SMG17083.1"/>
    <property type="molecule type" value="Genomic_DNA"/>
</dbReference>
<feature type="active site" description="Proton acceptor" evidence="1">
    <location>
        <position position="192"/>
    </location>
</feature>